<keyword evidence="3" id="KW-1185">Reference proteome</keyword>
<organism evidence="2 3">
    <name type="scientific">Ceratitis capitata</name>
    <name type="common">Mediterranean fruit fly</name>
    <name type="synonym">Tephritis capitata</name>
    <dbReference type="NCBI Taxonomy" id="7213"/>
    <lineage>
        <taxon>Eukaryota</taxon>
        <taxon>Metazoa</taxon>
        <taxon>Ecdysozoa</taxon>
        <taxon>Arthropoda</taxon>
        <taxon>Hexapoda</taxon>
        <taxon>Insecta</taxon>
        <taxon>Pterygota</taxon>
        <taxon>Neoptera</taxon>
        <taxon>Endopterygota</taxon>
        <taxon>Diptera</taxon>
        <taxon>Brachycera</taxon>
        <taxon>Muscomorpha</taxon>
        <taxon>Tephritoidea</taxon>
        <taxon>Tephritidae</taxon>
        <taxon>Ceratitis</taxon>
        <taxon>Ceratitis</taxon>
    </lineage>
</organism>
<reference evidence="2" key="1">
    <citation type="submission" date="2020-11" db="EMBL/GenBank/DDBJ databases">
        <authorList>
            <person name="Whitehead M."/>
        </authorList>
    </citation>
    <scope>NUCLEOTIDE SEQUENCE</scope>
    <source>
        <strain evidence="2">EGII</strain>
    </source>
</reference>
<sequence length="80" mass="8531">MRRLSGLSESGQTLQANQQQLTTSRQSAASDQHPTELASNQLTGSNHITALRAPPCNTEAVVERRCAVWNSCTVHSVGAA</sequence>
<dbReference type="EMBL" id="CAJHJT010000056">
    <property type="protein sequence ID" value="CAD7013147.1"/>
    <property type="molecule type" value="Genomic_DNA"/>
</dbReference>
<accession>A0A811VD24</accession>
<dbReference type="AlphaFoldDB" id="A0A811VD24"/>
<feature type="compositionally biased region" description="Polar residues" evidence="1">
    <location>
        <begin position="24"/>
        <end position="44"/>
    </location>
</feature>
<evidence type="ECO:0000313" key="3">
    <source>
        <dbReference type="Proteomes" id="UP000606786"/>
    </source>
</evidence>
<name>A0A811VD24_CERCA</name>
<feature type="region of interest" description="Disordered" evidence="1">
    <location>
        <begin position="1"/>
        <end position="44"/>
    </location>
</feature>
<protein>
    <submittedName>
        <fullName evidence="2">(Mediterranean fruit fly) hypothetical protein</fullName>
    </submittedName>
</protein>
<comment type="caution">
    <text evidence="2">The sequence shown here is derived from an EMBL/GenBank/DDBJ whole genome shotgun (WGS) entry which is preliminary data.</text>
</comment>
<evidence type="ECO:0000313" key="2">
    <source>
        <dbReference type="EMBL" id="CAD7013147.1"/>
    </source>
</evidence>
<gene>
    <name evidence="2" type="ORF">CCAP1982_LOCUS21218</name>
</gene>
<dbReference type="Proteomes" id="UP000606786">
    <property type="component" value="Unassembled WGS sequence"/>
</dbReference>
<evidence type="ECO:0000256" key="1">
    <source>
        <dbReference type="SAM" id="MobiDB-lite"/>
    </source>
</evidence>
<feature type="compositionally biased region" description="Low complexity" evidence="1">
    <location>
        <begin position="12"/>
        <end position="23"/>
    </location>
</feature>
<proteinExistence type="predicted"/>